<dbReference type="Pfam" id="PF10579">
    <property type="entry name" value="Rapsyn_N"/>
    <property type="match status" value="1"/>
</dbReference>
<dbReference type="GO" id="GO:0007271">
    <property type="term" value="P:synaptic transmission, cholinergic"/>
    <property type="evidence" value="ECO:0007669"/>
    <property type="project" value="TreeGrafter"/>
</dbReference>
<dbReference type="GO" id="GO:0031594">
    <property type="term" value="C:neuromuscular junction"/>
    <property type="evidence" value="ECO:0007669"/>
    <property type="project" value="TreeGrafter"/>
</dbReference>
<feature type="domain" description="Rapsyn myristoylation/linker region N-terminal" evidence="1">
    <location>
        <begin position="98"/>
        <end position="154"/>
    </location>
</feature>
<dbReference type="GO" id="GO:1900075">
    <property type="term" value="P:positive regulation of neuromuscular synaptic transmission"/>
    <property type="evidence" value="ECO:0007669"/>
    <property type="project" value="TreeGrafter"/>
</dbReference>
<dbReference type="InterPro" id="IPR052480">
    <property type="entry name" value="RAPsyn"/>
</dbReference>
<sequence>MQNTAFMSGSNMLIGRFRNFNSIYHRSGPGVSHQLSATRLLASPEGSRHPLESSSHSWPWNGSYSSLHRNTYTEVRTLKSSNCTFGCFQLCRAKVANSIAKRKVEQGMKLYKQHKQQQAVRKWKTSLKALETREDKFSVLGYLYLAYMDWGKYR</sequence>
<dbReference type="EnsemblMetazoa" id="XM_019916635.1">
    <property type="protein sequence ID" value="XP_019772194.1"/>
    <property type="gene ID" value="LOC109545794"/>
</dbReference>
<evidence type="ECO:0000313" key="3">
    <source>
        <dbReference type="Proteomes" id="UP000019118"/>
    </source>
</evidence>
<organism evidence="2 3">
    <name type="scientific">Dendroctonus ponderosae</name>
    <name type="common">Mountain pine beetle</name>
    <dbReference type="NCBI Taxonomy" id="77166"/>
    <lineage>
        <taxon>Eukaryota</taxon>
        <taxon>Metazoa</taxon>
        <taxon>Ecdysozoa</taxon>
        <taxon>Arthropoda</taxon>
        <taxon>Hexapoda</taxon>
        <taxon>Insecta</taxon>
        <taxon>Pterygota</taxon>
        <taxon>Neoptera</taxon>
        <taxon>Endopterygota</taxon>
        <taxon>Coleoptera</taxon>
        <taxon>Polyphaga</taxon>
        <taxon>Cucujiformia</taxon>
        <taxon>Curculionidae</taxon>
        <taxon>Scolytinae</taxon>
        <taxon>Dendroctonus</taxon>
    </lineage>
</organism>
<protein>
    <recommendedName>
        <fullName evidence="1">Rapsyn myristoylation/linker region N-terminal domain-containing protein</fullName>
    </recommendedName>
</protein>
<keyword evidence="3" id="KW-1185">Reference proteome</keyword>
<proteinExistence type="predicted"/>
<dbReference type="GO" id="GO:0033130">
    <property type="term" value="F:acetylcholine receptor binding"/>
    <property type="evidence" value="ECO:0007669"/>
    <property type="project" value="InterPro"/>
</dbReference>
<name>A0AAR5QG43_DENPD</name>
<dbReference type="InterPro" id="IPR019568">
    <property type="entry name" value="Rapsyn_myristoylation/link_N"/>
</dbReference>
<dbReference type="PANTHER" id="PTHR46574">
    <property type="entry name" value="43 KDA RECEPTOR-ASSOCIATED PROTEIN OF THE SYNAPSE"/>
    <property type="match status" value="1"/>
</dbReference>
<evidence type="ECO:0000259" key="1">
    <source>
        <dbReference type="Pfam" id="PF10579"/>
    </source>
</evidence>
<dbReference type="AlphaFoldDB" id="A0AAR5QG43"/>
<accession>A0AAR5QG43</accession>
<dbReference type="GO" id="GO:0043495">
    <property type="term" value="F:protein-membrane adaptor activity"/>
    <property type="evidence" value="ECO:0007669"/>
    <property type="project" value="InterPro"/>
</dbReference>
<reference evidence="2" key="2">
    <citation type="submission" date="2024-08" db="UniProtKB">
        <authorList>
            <consortium name="EnsemblMetazoa"/>
        </authorList>
    </citation>
    <scope>IDENTIFICATION</scope>
</reference>
<reference evidence="3" key="1">
    <citation type="journal article" date="2013" name="Genome Biol.">
        <title>Draft genome of the mountain pine beetle, Dendroctonus ponderosae Hopkins, a major forest pest.</title>
        <authorList>
            <person name="Keeling C.I."/>
            <person name="Yuen M.M."/>
            <person name="Liao N.Y."/>
            <person name="Docking T.R."/>
            <person name="Chan S.K."/>
            <person name="Taylor G.A."/>
            <person name="Palmquist D.L."/>
            <person name="Jackman S.D."/>
            <person name="Nguyen A."/>
            <person name="Li M."/>
            <person name="Henderson H."/>
            <person name="Janes J.K."/>
            <person name="Zhao Y."/>
            <person name="Pandoh P."/>
            <person name="Moore R."/>
            <person name="Sperling F.A."/>
            <person name="Huber D.P."/>
            <person name="Birol I."/>
            <person name="Jones S.J."/>
            <person name="Bohlmann J."/>
        </authorList>
    </citation>
    <scope>NUCLEOTIDE SEQUENCE</scope>
</reference>
<evidence type="ECO:0000313" key="2">
    <source>
        <dbReference type="EnsemblMetazoa" id="XP_019772194.1"/>
    </source>
</evidence>
<dbReference type="PANTHER" id="PTHR46574:SF1">
    <property type="entry name" value="43 KDA RECEPTOR-ASSOCIATED PROTEIN OF THE SYNAPSE"/>
    <property type="match status" value="1"/>
</dbReference>
<dbReference type="Proteomes" id="UP000019118">
    <property type="component" value="Unassembled WGS sequence"/>
</dbReference>
<dbReference type="GO" id="GO:0005886">
    <property type="term" value="C:plasma membrane"/>
    <property type="evidence" value="ECO:0007669"/>
    <property type="project" value="TreeGrafter"/>
</dbReference>